<organism evidence="2 3">
    <name type="scientific">Mikania micrantha</name>
    <name type="common">bitter vine</name>
    <dbReference type="NCBI Taxonomy" id="192012"/>
    <lineage>
        <taxon>Eukaryota</taxon>
        <taxon>Viridiplantae</taxon>
        <taxon>Streptophyta</taxon>
        <taxon>Embryophyta</taxon>
        <taxon>Tracheophyta</taxon>
        <taxon>Spermatophyta</taxon>
        <taxon>Magnoliopsida</taxon>
        <taxon>eudicotyledons</taxon>
        <taxon>Gunneridae</taxon>
        <taxon>Pentapetalae</taxon>
        <taxon>asterids</taxon>
        <taxon>campanulids</taxon>
        <taxon>Asterales</taxon>
        <taxon>Asteraceae</taxon>
        <taxon>Asteroideae</taxon>
        <taxon>Heliantheae alliance</taxon>
        <taxon>Eupatorieae</taxon>
        <taxon>Mikania</taxon>
    </lineage>
</organism>
<accession>A0A5N6NIG6</accession>
<dbReference type="PROSITE" id="PS50042">
    <property type="entry name" value="CNMP_BINDING_3"/>
    <property type="match status" value="1"/>
</dbReference>
<proteinExistence type="predicted"/>
<dbReference type="InterPro" id="IPR000595">
    <property type="entry name" value="cNMP-bd_dom"/>
</dbReference>
<protein>
    <recommendedName>
        <fullName evidence="1">Cyclic nucleotide-binding domain-containing protein</fullName>
    </recommendedName>
</protein>
<dbReference type="AlphaFoldDB" id="A0A5N6NIG6"/>
<keyword evidence="3" id="KW-1185">Reference proteome</keyword>
<dbReference type="Proteomes" id="UP000326396">
    <property type="component" value="Linkage Group LG19"/>
</dbReference>
<dbReference type="EMBL" id="SZYD01000011">
    <property type="protein sequence ID" value="KAD4887888.1"/>
    <property type="molecule type" value="Genomic_DNA"/>
</dbReference>
<evidence type="ECO:0000313" key="2">
    <source>
        <dbReference type="EMBL" id="KAD4887888.1"/>
    </source>
</evidence>
<name>A0A5N6NIG6_9ASTR</name>
<sequence length="73" mass="7827">MQNVRKRNERVVTQGEVGNGVRVVREGCVRLCDGGKEGNRWGGGSGVKAEGVLGDHNKGKRDTFGYAKAVVNI</sequence>
<comment type="caution">
    <text evidence="2">The sequence shown here is derived from an EMBL/GenBank/DDBJ whole genome shotgun (WGS) entry which is preliminary data.</text>
</comment>
<evidence type="ECO:0000259" key="1">
    <source>
        <dbReference type="PROSITE" id="PS50042"/>
    </source>
</evidence>
<evidence type="ECO:0000313" key="3">
    <source>
        <dbReference type="Proteomes" id="UP000326396"/>
    </source>
</evidence>
<gene>
    <name evidence="2" type="ORF">E3N88_19959</name>
</gene>
<reference evidence="2 3" key="1">
    <citation type="submission" date="2019-05" db="EMBL/GenBank/DDBJ databases">
        <title>Mikania micrantha, genome provides insights into the molecular mechanism of rapid growth.</title>
        <authorList>
            <person name="Liu B."/>
        </authorList>
    </citation>
    <scope>NUCLEOTIDE SEQUENCE [LARGE SCALE GENOMIC DNA]</scope>
    <source>
        <strain evidence="2">NLD-2019</strain>
        <tissue evidence="2">Leaf</tissue>
    </source>
</reference>
<feature type="domain" description="Cyclic nucleotide-binding" evidence="1">
    <location>
        <begin position="1"/>
        <end position="31"/>
    </location>
</feature>